<keyword evidence="1" id="KW-0805">Transcription regulation</keyword>
<keyword evidence="2" id="KW-0238">DNA-binding</keyword>
<dbReference type="InterPro" id="IPR051081">
    <property type="entry name" value="HTH_MetalResp_TranReg"/>
</dbReference>
<dbReference type="PANTHER" id="PTHR33154:SF33">
    <property type="entry name" value="TRANSCRIPTIONAL REPRESSOR SDPR"/>
    <property type="match status" value="1"/>
</dbReference>
<dbReference type="CDD" id="cd00090">
    <property type="entry name" value="HTH_ARSR"/>
    <property type="match status" value="1"/>
</dbReference>
<comment type="caution">
    <text evidence="5">The sequence shown here is derived from an EMBL/GenBank/DDBJ whole genome shotgun (WGS) entry which is preliminary data.</text>
</comment>
<dbReference type="InterPro" id="IPR011991">
    <property type="entry name" value="ArsR-like_HTH"/>
</dbReference>
<dbReference type="PRINTS" id="PR00778">
    <property type="entry name" value="HTHARSR"/>
</dbReference>
<proteinExistence type="predicted"/>
<evidence type="ECO:0000259" key="4">
    <source>
        <dbReference type="PROSITE" id="PS50987"/>
    </source>
</evidence>
<dbReference type="PROSITE" id="PS50987">
    <property type="entry name" value="HTH_ARSR_2"/>
    <property type="match status" value="1"/>
</dbReference>
<accession>A0ABW5UWT3</accession>
<dbReference type="NCBIfam" id="NF033788">
    <property type="entry name" value="HTH_metalloreg"/>
    <property type="match status" value="1"/>
</dbReference>
<evidence type="ECO:0000256" key="3">
    <source>
        <dbReference type="ARBA" id="ARBA00023163"/>
    </source>
</evidence>
<evidence type="ECO:0000313" key="5">
    <source>
        <dbReference type="EMBL" id="MFD2757700.1"/>
    </source>
</evidence>
<dbReference type="Pfam" id="PF12840">
    <property type="entry name" value="HTH_20"/>
    <property type="match status" value="1"/>
</dbReference>
<evidence type="ECO:0000256" key="1">
    <source>
        <dbReference type="ARBA" id="ARBA00023015"/>
    </source>
</evidence>
<dbReference type="SMART" id="SM00418">
    <property type="entry name" value="HTH_ARSR"/>
    <property type="match status" value="1"/>
</dbReference>
<dbReference type="InterPro" id="IPR001845">
    <property type="entry name" value="HTH_ArsR_DNA-bd_dom"/>
</dbReference>
<sequence>MSPRAFEPTAWPGGEGEPLGRAAARTLAATLGAIADPTRLRILSLLAAHEPRPTTVTELVDELDLSQATVSHHLKQLLEAGLIDVTRSGNWNLYRADADAYRGLLRRLDPS</sequence>
<dbReference type="EMBL" id="JBHUNE010000003">
    <property type="protein sequence ID" value="MFD2757700.1"/>
    <property type="molecule type" value="Genomic_DNA"/>
</dbReference>
<keyword evidence="3" id="KW-0804">Transcription</keyword>
<dbReference type="InterPro" id="IPR036388">
    <property type="entry name" value="WH-like_DNA-bd_sf"/>
</dbReference>
<dbReference type="RefSeq" id="WP_019618308.1">
    <property type="nucleotide sequence ID" value="NZ_JBHUNE010000003.1"/>
</dbReference>
<evidence type="ECO:0000256" key="2">
    <source>
        <dbReference type="ARBA" id="ARBA00023125"/>
    </source>
</evidence>
<reference evidence="6" key="1">
    <citation type="journal article" date="2019" name="Int. J. Syst. Evol. Microbiol.">
        <title>The Global Catalogue of Microorganisms (GCM) 10K type strain sequencing project: providing services to taxonomists for standard genome sequencing and annotation.</title>
        <authorList>
            <consortium name="The Broad Institute Genomics Platform"/>
            <consortium name="The Broad Institute Genome Sequencing Center for Infectious Disease"/>
            <person name="Wu L."/>
            <person name="Ma J."/>
        </authorList>
    </citation>
    <scope>NUCLEOTIDE SEQUENCE [LARGE SCALE GENOMIC DNA]</scope>
    <source>
        <strain evidence="6">TISTR 1514</strain>
    </source>
</reference>
<dbReference type="Proteomes" id="UP001597492">
    <property type="component" value="Unassembled WGS sequence"/>
</dbReference>
<name>A0ABW5UWT3_9MICO</name>
<keyword evidence="6" id="KW-1185">Reference proteome</keyword>
<dbReference type="PANTHER" id="PTHR33154">
    <property type="entry name" value="TRANSCRIPTIONAL REGULATOR, ARSR FAMILY"/>
    <property type="match status" value="1"/>
</dbReference>
<gene>
    <name evidence="5" type="ORF">ACFSW7_04820</name>
</gene>
<protein>
    <submittedName>
        <fullName evidence="5">ArsR/SmtB family transcription factor</fullName>
    </submittedName>
</protein>
<organism evidence="5 6">
    <name type="scientific">Gulosibacter faecalis</name>
    <dbReference type="NCBI Taxonomy" id="272240"/>
    <lineage>
        <taxon>Bacteria</taxon>
        <taxon>Bacillati</taxon>
        <taxon>Actinomycetota</taxon>
        <taxon>Actinomycetes</taxon>
        <taxon>Micrococcales</taxon>
        <taxon>Microbacteriaceae</taxon>
        <taxon>Gulosibacter</taxon>
    </lineage>
</organism>
<evidence type="ECO:0000313" key="6">
    <source>
        <dbReference type="Proteomes" id="UP001597492"/>
    </source>
</evidence>
<dbReference type="Gene3D" id="1.10.10.10">
    <property type="entry name" value="Winged helix-like DNA-binding domain superfamily/Winged helix DNA-binding domain"/>
    <property type="match status" value="1"/>
</dbReference>
<feature type="domain" description="HTH arsR-type" evidence="4">
    <location>
        <begin position="19"/>
        <end position="111"/>
    </location>
</feature>
<dbReference type="InterPro" id="IPR036390">
    <property type="entry name" value="WH_DNA-bd_sf"/>
</dbReference>
<dbReference type="SUPFAM" id="SSF46785">
    <property type="entry name" value="Winged helix' DNA-binding domain"/>
    <property type="match status" value="1"/>
</dbReference>